<evidence type="ECO:0000313" key="2">
    <source>
        <dbReference type="EMBL" id="KXZ71456.1"/>
    </source>
</evidence>
<gene>
    <name evidence="2" type="ORF">AVENLUH5627_01118</name>
</gene>
<keyword evidence="1" id="KW-0732">Signal</keyword>
<reference evidence="2 3" key="1">
    <citation type="journal article" date="2016" name="Sci. Rep.">
        <title>Genomic and phenotypic characterization of the species Acinetobacter venetianus.</title>
        <authorList>
            <person name="Fondi M."/>
            <person name="Maida I."/>
            <person name="Perrin E."/>
            <person name="Orlandini V."/>
            <person name="La Torre L."/>
            <person name="Bosi E."/>
            <person name="Negroni A."/>
            <person name="Zanaroli G."/>
            <person name="Fava F."/>
            <person name="Decorosi F."/>
            <person name="Giovannetti L."/>
            <person name="Viti C."/>
            <person name="Vaneechoutte M."/>
            <person name="Dijkshoorn L."/>
            <person name="Fani R."/>
        </authorList>
    </citation>
    <scope>NUCLEOTIDE SEQUENCE [LARGE SCALE GENOMIC DNA]</scope>
    <source>
        <strain evidence="2 3">LUH5627</strain>
    </source>
</reference>
<evidence type="ECO:0000256" key="1">
    <source>
        <dbReference type="SAM" id="SignalP"/>
    </source>
</evidence>
<evidence type="ECO:0000313" key="3">
    <source>
        <dbReference type="Proteomes" id="UP000075680"/>
    </source>
</evidence>
<dbReference type="RefSeq" id="WP_061518411.1">
    <property type="nucleotide sequence ID" value="NZ_JRUE01000103.1"/>
</dbReference>
<comment type="caution">
    <text evidence="2">The sequence shown here is derived from an EMBL/GenBank/DDBJ whole genome shotgun (WGS) entry which is preliminary data.</text>
</comment>
<organism evidence="2 3">
    <name type="scientific">Acinetobacter venetianus</name>
    <dbReference type="NCBI Taxonomy" id="52133"/>
    <lineage>
        <taxon>Bacteria</taxon>
        <taxon>Pseudomonadati</taxon>
        <taxon>Pseudomonadota</taxon>
        <taxon>Gammaproteobacteria</taxon>
        <taxon>Moraxellales</taxon>
        <taxon>Moraxellaceae</taxon>
        <taxon>Acinetobacter</taxon>
    </lineage>
</organism>
<feature type="chain" id="PRO_5007563042" evidence="1">
    <location>
        <begin position="19"/>
        <end position="274"/>
    </location>
</feature>
<dbReference type="Proteomes" id="UP000075680">
    <property type="component" value="Unassembled WGS sequence"/>
</dbReference>
<feature type="signal peptide" evidence="1">
    <location>
        <begin position="1"/>
        <end position="18"/>
    </location>
</feature>
<proteinExistence type="predicted"/>
<sequence length="274" mass="30152">MKKITTLLLAFVTSMTQAGLQTLDNQELQAVEAQAGADLSLKLSLNHDIMSEIDLQDATQKPTFNCTELPYCRLAISFNKRFVQKYTNHGGTDTRPTDTDDLWTVAASDPSNLTEAAKGRKLWLVFKGIQGTINLQKMGLDGVDLIYVDDDGKDKIKPAIQLSFDPTKPIQLRNVGYNALSIEQDKVLSYYDKDTGKLVEESSTNPENYGYLKTSAYEAVDKKVGVVAEINGGTTANNYDTGREKGFTGLQMNGNLALQGKIMMFGCDSSHPRC</sequence>
<dbReference type="EMBL" id="JRUE01000103">
    <property type="protein sequence ID" value="KXZ71456.1"/>
    <property type="molecule type" value="Genomic_DNA"/>
</dbReference>
<protein>
    <submittedName>
        <fullName evidence="2">Uncharacterized protein</fullName>
    </submittedName>
</protein>
<dbReference type="PATRIC" id="fig|52133.18.peg.1163"/>
<accession>A0A150HWH7</accession>
<dbReference type="AlphaFoldDB" id="A0A150HWH7"/>
<name>A0A150HWH7_9GAMM</name>